<evidence type="ECO:0000313" key="2">
    <source>
        <dbReference type="Proteomes" id="UP001432251"/>
    </source>
</evidence>
<accession>A0ACD5A4R2</accession>
<dbReference type="Proteomes" id="UP001432251">
    <property type="component" value="Chromosome"/>
</dbReference>
<keyword evidence="2" id="KW-1185">Reference proteome</keyword>
<name>A0ACD5A4R2_9ACTN</name>
<dbReference type="EMBL" id="CP146022">
    <property type="protein sequence ID" value="WWQ62184.1"/>
    <property type="molecule type" value="Genomic_DNA"/>
</dbReference>
<protein>
    <submittedName>
        <fullName evidence="1">STAS domain-containing protein</fullName>
    </submittedName>
</protein>
<evidence type="ECO:0000313" key="1">
    <source>
        <dbReference type="EMBL" id="WWQ62184.1"/>
    </source>
</evidence>
<proteinExistence type="predicted"/>
<organism evidence="1 2">
    <name type="scientific">Streptomyces citrinus</name>
    <dbReference type="NCBI Taxonomy" id="3118173"/>
    <lineage>
        <taxon>Bacteria</taxon>
        <taxon>Bacillati</taxon>
        <taxon>Actinomycetota</taxon>
        <taxon>Actinomycetes</taxon>
        <taxon>Kitasatosporales</taxon>
        <taxon>Streptomycetaceae</taxon>
        <taxon>Streptomyces</taxon>
    </lineage>
</organism>
<reference evidence="1" key="1">
    <citation type="journal article" date="2025" name="Int. J. Syst. Evol. Microbiol.">
        <title>Streptomyces citrinus sp. nov., with yellow diffusible pigment.</title>
        <authorList>
            <person name="He Y."/>
            <person name="Yang E."/>
            <person name="Xu J."/>
            <person name="Sun Y."/>
            <person name="Sun L."/>
        </authorList>
    </citation>
    <scope>NUCLEOTIDE SEQUENCE</scope>
    <source>
        <strain evidence="1">Q6</strain>
    </source>
</reference>
<sequence length="142" mass="14940">MSVYAALNITTAGASDGVLTVRIAGALDYDTSTHLTDYVGRALDEHHEVRVLRLDCAGLECIDSMGLSVLLGLRRRLDLAGGGLRLVGRPLRLDRMLTVTGTFEHLVGDAESSVPEEASAGDAEASHDGNAHAVTDGSSQPR</sequence>
<gene>
    <name evidence="1" type="ORF">V2W30_01570</name>
</gene>